<dbReference type="InterPro" id="IPR000160">
    <property type="entry name" value="GGDEF_dom"/>
</dbReference>
<evidence type="ECO:0000313" key="9">
    <source>
        <dbReference type="EMBL" id="OXS77436.1"/>
    </source>
</evidence>
<dbReference type="InterPro" id="IPR033479">
    <property type="entry name" value="dCache_1"/>
</dbReference>
<dbReference type="Proteomes" id="UP000215545">
    <property type="component" value="Unassembled WGS sequence"/>
</dbReference>
<name>A0A1N6XVI5_9BACI</name>
<dbReference type="Gene3D" id="3.30.70.270">
    <property type="match status" value="1"/>
</dbReference>
<feature type="transmembrane region" description="Helical" evidence="6">
    <location>
        <begin position="284"/>
        <end position="302"/>
    </location>
</feature>
<dbReference type="CDD" id="cd12914">
    <property type="entry name" value="PDC1_DGC_like"/>
    <property type="match status" value="1"/>
</dbReference>
<sequence>MKLASQVYNWMSTTLKGRYFTGIAALILFGGLLSILPLLIFVQEQREDDALMNLNEVLHMQNELIADWQDELTRDINYLSELPEASSDDKLSFYEKLELLGNNRTLFYDLFYADETGSILYNTNDDAATRKISVYDTPYFQQGMEWHTYTTGIRLIGDEDMRSVIFSAPVTNGDGRFGGILAGIVLADSIRYVVSDFAYGETGVVYLVDKSGTVLSSSSKEFPSSMKETDIFQRALKREKQTETYQSANGVESWGQYTWINQDEWVLISEVSAEEIAKPFHDTVLFMSIILLVIFILSYFFTKQLIKQMTRPIGALLEGTSIISKGNYKHRIQDHVFDRTAKEFKELFKAYNKMAEDLEHEQFLRLQAEEDMRRSHEQLRLLSLSDGLTGIGNRRFFDEELAVQLKTAALANQPLSLILIDIDFFKKYNDQYGHDAGDLALKRVACALDDIAASADLSAARYGGEEMAVLVPSSYEDGLHQLGKEIIQAVKELRIAHASSPTGWLSVSIGMASIQPTLSTPARLLIQEADKALYLSKQNGRDQATIFSGI</sequence>
<dbReference type="Pfam" id="PF00990">
    <property type="entry name" value="GGDEF"/>
    <property type="match status" value="1"/>
</dbReference>
<accession>A0A1N6XVI5</accession>
<dbReference type="CDD" id="cd18774">
    <property type="entry name" value="PDC2_HK_sensor"/>
    <property type="match status" value="1"/>
</dbReference>
<dbReference type="InterPro" id="IPR029787">
    <property type="entry name" value="Nucleotide_cyclase"/>
</dbReference>
<dbReference type="Gene3D" id="6.10.340.10">
    <property type="match status" value="1"/>
</dbReference>
<dbReference type="RefSeq" id="WP_052698333.1">
    <property type="nucleotide sequence ID" value="NZ_FTLX01000005.1"/>
</dbReference>
<keyword evidence="2" id="KW-1003">Cell membrane</keyword>
<dbReference type="GO" id="GO:0007165">
    <property type="term" value="P:signal transduction"/>
    <property type="evidence" value="ECO:0007669"/>
    <property type="project" value="InterPro"/>
</dbReference>
<evidence type="ECO:0000256" key="1">
    <source>
        <dbReference type="ARBA" id="ARBA00004651"/>
    </source>
</evidence>
<reference evidence="9" key="3">
    <citation type="submission" date="2017-03" db="EMBL/GenBank/DDBJ databases">
        <authorList>
            <person name="Dastager S.G."/>
            <person name="Neurgaonkar P.S."/>
            <person name="Dharne M.S."/>
        </authorList>
    </citation>
    <scope>NUCLEOTIDE SEQUENCE</scope>
    <source>
        <strain evidence="9">DSM 25145</strain>
    </source>
</reference>
<dbReference type="InterPro" id="IPR043128">
    <property type="entry name" value="Rev_trsase/Diguanyl_cyclase"/>
</dbReference>
<dbReference type="PROSITE" id="PS50887">
    <property type="entry name" value="GGDEF"/>
    <property type="match status" value="1"/>
</dbReference>
<protein>
    <submittedName>
        <fullName evidence="9 10">Diguanylate cyclase</fullName>
    </submittedName>
</protein>
<dbReference type="AlphaFoldDB" id="A0A1N6XVI5"/>
<dbReference type="InterPro" id="IPR050469">
    <property type="entry name" value="Diguanylate_Cyclase"/>
</dbReference>
<feature type="domain" description="HAMP" evidence="7">
    <location>
        <begin position="307"/>
        <end position="363"/>
    </location>
</feature>
<dbReference type="GO" id="GO:1902201">
    <property type="term" value="P:negative regulation of bacterial-type flagellum-dependent cell motility"/>
    <property type="evidence" value="ECO:0007669"/>
    <property type="project" value="TreeGrafter"/>
</dbReference>
<keyword evidence="3 6" id="KW-0812">Transmembrane</keyword>
<dbReference type="EMBL" id="FTLX01000005">
    <property type="protein sequence ID" value="SIR06209.1"/>
    <property type="molecule type" value="Genomic_DNA"/>
</dbReference>
<dbReference type="SUPFAM" id="SSF55073">
    <property type="entry name" value="Nucleotide cyclase"/>
    <property type="match status" value="1"/>
</dbReference>
<evidence type="ECO:0000256" key="5">
    <source>
        <dbReference type="ARBA" id="ARBA00023136"/>
    </source>
</evidence>
<dbReference type="CDD" id="cd06225">
    <property type="entry name" value="HAMP"/>
    <property type="match status" value="1"/>
</dbReference>
<dbReference type="Proteomes" id="UP000186385">
    <property type="component" value="Unassembled WGS sequence"/>
</dbReference>
<evidence type="ECO:0000256" key="4">
    <source>
        <dbReference type="ARBA" id="ARBA00022989"/>
    </source>
</evidence>
<evidence type="ECO:0000313" key="11">
    <source>
        <dbReference type="Proteomes" id="UP000186385"/>
    </source>
</evidence>
<dbReference type="NCBIfam" id="TIGR00254">
    <property type="entry name" value="GGDEF"/>
    <property type="match status" value="1"/>
</dbReference>
<dbReference type="OrthoDB" id="9759607at2"/>
<evidence type="ECO:0000256" key="3">
    <source>
        <dbReference type="ARBA" id="ARBA00022692"/>
    </source>
</evidence>
<evidence type="ECO:0000313" key="12">
    <source>
        <dbReference type="Proteomes" id="UP000215545"/>
    </source>
</evidence>
<dbReference type="Gene3D" id="3.30.450.20">
    <property type="entry name" value="PAS domain"/>
    <property type="match status" value="1"/>
</dbReference>
<dbReference type="GO" id="GO:0043709">
    <property type="term" value="P:cell adhesion involved in single-species biofilm formation"/>
    <property type="evidence" value="ECO:0007669"/>
    <property type="project" value="TreeGrafter"/>
</dbReference>
<dbReference type="GO" id="GO:0005886">
    <property type="term" value="C:plasma membrane"/>
    <property type="evidence" value="ECO:0007669"/>
    <property type="project" value="UniProtKB-SubCell"/>
</dbReference>
<keyword evidence="4 6" id="KW-1133">Transmembrane helix</keyword>
<feature type="domain" description="GGDEF" evidence="8">
    <location>
        <begin position="413"/>
        <end position="549"/>
    </location>
</feature>
<proteinExistence type="predicted"/>
<evidence type="ECO:0000313" key="10">
    <source>
        <dbReference type="EMBL" id="SIR06209.1"/>
    </source>
</evidence>
<dbReference type="PANTHER" id="PTHR45138">
    <property type="entry name" value="REGULATORY COMPONENTS OF SENSORY TRANSDUCTION SYSTEM"/>
    <property type="match status" value="1"/>
</dbReference>
<evidence type="ECO:0000256" key="6">
    <source>
        <dbReference type="SAM" id="Phobius"/>
    </source>
</evidence>
<keyword evidence="12" id="KW-1185">Reference proteome</keyword>
<dbReference type="CDD" id="cd01949">
    <property type="entry name" value="GGDEF"/>
    <property type="match status" value="1"/>
</dbReference>
<evidence type="ECO:0000259" key="7">
    <source>
        <dbReference type="PROSITE" id="PS50885"/>
    </source>
</evidence>
<evidence type="ECO:0000259" key="8">
    <source>
        <dbReference type="PROSITE" id="PS50887"/>
    </source>
</evidence>
<dbReference type="Pfam" id="PF02743">
    <property type="entry name" value="dCache_1"/>
    <property type="match status" value="1"/>
</dbReference>
<reference evidence="10 11" key="1">
    <citation type="submission" date="2017-01" db="EMBL/GenBank/DDBJ databases">
        <authorList>
            <person name="Mah S.A."/>
            <person name="Swanson W.J."/>
            <person name="Moy G.W."/>
            <person name="Vacquier V.D."/>
        </authorList>
    </citation>
    <scope>NUCLEOTIDE SEQUENCE [LARGE SCALE GENOMIC DNA]</scope>
    <source>
        <strain evidence="10 11">NIO-1016</strain>
    </source>
</reference>
<dbReference type="PROSITE" id="PS50885">
    <property type="entry name" value="HAMP"/>
    <property type="match status" value="1"/>
</dbReference>
<feature type="transmembrane region" description="Helical" evidence="6">
    <location>
        <begin position="20"/>
        <end position="42"/>
    </location>
</feature>
<comment type="subcellular location">
    <subcellularLocation>
        <location evidence="1">Cell membrane</location>
        <topology evidence="1">Multi-pass membrane protein</topology>
    </subcellularLocation>
</comment>
<dbReference type="SMART" id="SM00267">
    <property type="entry name" value="GGDEF"/>
    <property type="match status" value="1"/>
</dbReference>
<keyword evidence="5 6" id="KW-0472">Membrane</keyword>
<dbReference type="EMBL" id="MWSK01000005">
    <property type="protein sequence ID" value="OXS77436.1"/>
    <property type="molecule type" value="Genomic_DNA"/>
</dbReference>
<evidence type="ECO:0000256" key="2">
    <source>
        <dbReference type="ARBA" id="ARBA00022475"/>
    </source>
</evidence>
<reference evidence="12" key="2">
    <citation type="submission" date="2017-03" db="EMBL/GenBank/DDBJ databases">
        <title>Bacillus sp. V-88(T) DSM27956, whole genome shotgun sequencing project.</title>
        <authorList>
            <person name="Dastager S.G."/>
            <person name="Neurgaonkar P.S."/>
            <person name="Dharne M.S."/>
        </authorList>
    </citation>
    <scope>NUCLEOTIDE SEQUENCE [LARGE SCALE GENOMIC DNA]</scope>
    <source>
        <strain evidence="12">DSM 25145</strain>
    </source>
</reference>
<dbReference type="PANTHER" id="PTHR45138:SF9">
    <property type="entry name" value="DIGUANYLATE CYCLASE DGCM-RELATED"/>
    <property type="match status" value="1"/>
</dbReference>
<dbReference type="FunFam" id="3.30.70.270:FF:000001">
    <property type="entry name" value="Diguanylate cyclase domain protein"/>
    <property type="match status" value="1"/>
</dbReference>
<dbReference type="InterPro" id="IPR003660">
    <property type="entry name" value="HAMP_dom"/>
</dbReference>
<dbReference type="GO" id="GO:0052621">
    <property type="term" value="F:diguanylate cyclase activity"/>
    <property type="evidence" value="ECO:0007669"/>
    <property type="project" value="TreeGrafter"/>
</dbReference>
<gene>
    <name evidence="9" type="ORF">B1B05_11390</name>
    <name evidence="10" type="ORF">SAMN05443094_10564</name>
</gene>
<organism evidence="10 11">
    <name type="scientific">Domibacillus enclensis</name>
    <dbReference type="NCBI Taxonomy" id="1017273"/>
    <lineage>
        <taxon>Bacteria</taxon>
        <taxon>Bacillati</taxon>
        <taxon>Bacillota</taxon>
        <taxon>Bacilli</taxon>
        <taxon>Bacillales</taxon>
        <taxon>Bacillaceae</taxon>
        <taxon>Domibacillus</taxon>
    </lineage>
</organism>
<dbReference type="STRING" id="1017273.SAMN05443094_10564"/>